<dbReference type="EMBL" id="JACHJL010000013">
    <property type="protein sequence ID" value="MBB5937720.1"/>
    <property type="molecule type" value="Genomic_DNA"/>
</dbReference>
<feature type="region of interest" description="Disordered" evidence="1">
    <location>
        <begin position="62"/>
        <end position="86"/>
    </location>
</feature>
<gene>
    <name evidence="2" type="ORF">FHS42_004804</name>
</gene>
<protein>
    <submittedName>
        <fullName evidence="2">Uncharacterized protein</fullName>
    </submittedName>
</protein>
<sequence>MVHRKLRLPAWADPRLRTGHDRGVVDEEVDGAARSQRALGERPHAVQVSEVELIDLDAIDAGESLLGGGPPPRRDDHPGAGVGERARRLQPEPGVAAGDHGVGAGQVDAVQDVTCGASGAELRSDRVLRSRRHALHATHWRAL</sequence>
<name>A0A7W9QCG6_9ACTN</name>
<evidence type="ECO:0000313" key="3">
    <source>
        <dbReference type="Proteomes" id="UP000588098"/>
    </source>
</evidence>
<accession>A0A7W9QCG6</accession>
<evidence type="ECO:0000313" key="2">
    <source>
        <dbReference type="EMBL" id="MBB5937720.1"/>
    </source>
</evidence>
<dbReference type="AlphaFoldDB" id="A0A7W9QCG6"/>
<organism evidence="2 3">
    <name type="scientific">Streptomyces zagrosensis</name>
    <dbReference type="NCBI Taxonomy" id="1042984"/>
    <lineage>
        <taxon>Bacteria</taxon>
        <taxon>Bacillati</taxon>
        <taxon>Actinomycetota</taxon>
        <taxon>Actinomycetes</taxon>
        <taxon>Kitasatosporales</taxon>
        <taxon>Streptomycetaceae</taxon>
        <taxon>Streptomyces</taxon>
    </lineage>
</organism>
<comment type="caution">
    <text evidence="2">The sequence shown here is derived from an EMBL/GenBank/DDBJ whole genome shotgun (WGS) entry which is preliminary data.</text>
</comment>
<reference evidence="2 3" key="1">
    <citation type="submission" date="2020-08" db="EMBL/GenBank/DDBJ databases">
        <title>Genomic Encyclopedia of Type Strains, Phase III (KMG-III): the genomes of soil and plant-associated and newly described type strains.</title>
        <authorList>
            <person name="Whitman W."/>
        </authorList>
    </citation>
    <scope>NUCLEOTIDE SEQUENCE [LARGE SCALE GENOMIC DNA]</scope>
    <source>
        <strain evidence="2 3">CECT 8305</strain>
    </source>
</reference>
<keyword evidence="3" id="KW-1185">Reference proteome</keyword>
<feature type="compositionally biased region" description="Basic and acidic residues" evidence="1">
    <location>
        <begin position="72"/>
        <end position="86"/>
    </location>
</feature>
<proteinExistence type="predicted"/>
<evidence type="ECO:0000256" key="1">
    <source>
        <dbReference type="SAM" id="MobiDB-lite"/>
    </source>
</evidence>
<dbReference type="Proteomes" id="UP000588098">
    <property type="component" value="Unassembled WGS sequence"/>
</dbReference>